<feature type="transmembrane region" description="Helical" evidence="7">
    <location>
        <begin position="259"/>
        <end position="282"/>
    </location>
</feature>
<dbReference type="Pfam" id="PF01554">
    <property type="entry name" value="MatE"/>
    <property type="match status" value="2"/>
</dbReference>
<evidence type="ECO:0000256" key="4">
    <source>
        <dbReference type="ARBA" id="ARBA00022692"/>
    </source>
</evidence>
<proteinExistence type="predicted"/>
<protein>
    <submittedName>
        <fullName evidence="8">MATE family efflux transporter</fullName>
    </submittedName>
</protein>
<feature type="transmembrane region" description="Helical" evidence="7">
    <location>
        <begin position="365"/>
        <end position="388"/>
    </location>
</feature>
<organism evidence="8">
    <name type="scientific">candidate division WOR-3 bacterium</name>
    <dbReference type="NCBI Taxonomy" id="2052148"/>
    <lineage>
        <taxon>Bacteria</taxon>
        <taxon>Bacteria division WOR-3</taxon>
    </lineage>
</organism>
<dbReference type="PANTHER" id="PTHR43549">
    <property type="entry name" value="MULTIDRUG RESISTANCE PROTEIN YPNP-RELATED"/>
    <property type="match status" value="1"/>
</dbReference>
<name>A0A7V3ZWQ5_UNCW3</name>
<keyword evidence="2" id="KW-0813">Transport</keyword>
<feature type="transmembrane region" description="Helical" evidence="7">
    <location>
        <begin position="199"/>
        <end position="222"/>
    </location>
</feature>
<dbReference type="InterPro" id="IPR052031">
    <property type="entry name" value="Membrane_Transporter-Flippase"/>
</dbReference>
<feature type="transmembrane region" description="Helical" evidence="7">
    <location>
        <begin position="61"/>
        <end position="85"/>
    </location>
</feature>
<dbReference type="PIRSF" id="PIRSF006603">
    <property type="entry name" value="DinF"/>
    <property type="match status" value="1"/>
</dbReference>
<dbReference type="GO" id="GO:0005886">
    <property type="term" value="C:plasma membrane"/>
    <property type="evidence" value="ECO:0007669"/>
    <property type="project" value="UniProtKB-SubCell"/>
</dbReference>
<dbReference type="GO" id="GO:0042910">
    <property type="term" value="F:xenobiotic transmembrane transporter activity"/>
    <property type="evidence" value="ECO:0007669"/>
    <property type="project" value="InterPro"/>
</dbReference>
<dbReference type="EMBL" id="DTDJ01000018">
    <property type="protein sequence ID" value="HGL17092.1"/>
    <property type="molecule type" value="Genomic_DNA"/>
</dbReference>
<evidence type="ECO:0000313" key="8">
    <source>
        <dbReference type="EMBL" id="HGL17092.1"/>
    </source>
</evidence>
<accession>A0A7V3ZWQ5</accession>
<feature type="transmembrane region" description="Helical" evidence="7">
    <location>
        <begin position="97"/>
        <end position="119"/>
    </location>
</feature>
<sequence length="452" mass="49791">MTSRFEKIREDILTQDPLKLMWKLSLPLVVLNFVHLIYNLTDTFWLGRLGRTAVSSPTLSWPVFGTIMSLGMGFGIAGFAFISQYQGSGEFIKAQKAMGNLFTLFLMFSILAGTTGFIFTPSILKTMRIPPDTFDNTVIYLRIMFASIPFSFLGFAFSFALRALGDTRTPTFINILGMILNVALDPILIYGLWGFPKMGVLGAALATAISNFFSSLLALRLIQTGKMGLKMHLSDLKPDLKLSVNIITKGLPASIGQSLNSLGFVFLVSIISKFGSVAVAAYSIGDRIIQLIFTISDAINQALGSILGQNLGIKNFSRVKEAIKKAVLLNAGVISLFAIFIYLGRGELISIFIKDPQVILEGKNYIEKFIVAMPFFGVFGVFSSLAMVSGRTTEGMALGLIRLWVLRIPMAYYFGKLYGTTGVWIGMNLSNIIACLMAYLWYLRGTWKKTLV</sequence>
<dbReference type="GO" id="GO:0015297">
    <property type="term" value="F:antiporter activity"/>
    <property type="evidence" value="ECO:0007669"/>
    <property type="project" value="InterPro"/>
</dbReference>
<evidence type="ECO:0000256" key="5">
    <source>
        <dbReference type="ARBA" id="ARBA00022989"/>
    </source>
</evidence>
<evidence type="ECO:0000256" key="2">
    <source>
        <dbReference type="ARBA" id="ARBA00022448"/>
    </source>
</evidence>
<evidence type="ECO:0000256" key="6">
    <source>
        <dbReference type="ARBA" id="ARBA00023136"/>
    </source>
</evidence>
<keyword evidence="6 7" id="KW-0472">Membrane</keyword>
<feature type="transmembrane region" description="Helical" evidence="7">
    <location>
        <begin position="288"/>
        <end position="307"/>
    </location>
</feature>
<dbReference type="InterPro" id="IPR048279">
    <property type="entry name" value="MdtK-like"/>
</dbReference>
<dbReference type="NCBIfam" id="TIGR00797">
    <property type="entry name" value="matE"/>
    <property type="match status" value="1"/>
</dbReference>
<feature type="transmembrane region" description="Helical" evidence="7">
    <location>
        <begin position="172"/>
        <end position="193"/>
    </location>
</feature>
<feature type="transmembrane region" description="Helical" evidence="7">
    <location>
        <begin position="327"/>
        <end position="345"/>
    </location>
</feature>
<dbReference type="InterPro" id="IPR002528">
    <property type="entry name" value="MATE_fam"/>
</dbReference>
<keyword evidence="4 7" id="KW-0812">Transmembrane</keyword>
<keyword evidence="3" id="KW-1003">Cell membrane</keyword>
<dbReference type="PANTHER" id="PTHR43549:SF2">
    <property type="entry name" value="MULTIDRUG RESISTANCE PROTEIN NORM-RELATED"/>
    <property type="match status" value="1"/>
</dbReference>
<evidence type="ECO:0000256" key="7">
    <source>
        <dbReference type="SAM" id="Phobius"/>
    </source>
</evidence>
<feature type="transmembrane region" description="Helical" evidence="7">
    <location>
        <begin position="421"/>
        <end position="442"/>
    </location>
</feature>
<gene>
    <name evidence="8" type="ORF">ENU66_01965</name>
</gene>
<feature type="transmembrane region" description="Helical" evidence="7">
    <location>
        <begin position="139"/>
        <end position="160"/>
    </location>
</feature>
<comment type="subcellular location">
    <subcellularLocation>
        <location evidence="1">Cell membrane</location>
        <topology evidence="1">Multi-pass membrane protein</topology>
    </subcellularLocation>
</comment>
<dbReference type="AlphaFoldDB" id="A0A7V3ZWQ5"/>
<evidence type="ECO:0000256" key="3">
    <source>
        <dbReference type="ARBA" id="ARBA00022475"/>
    </source>
</evidence>
<comment type="caution">
    <text evidence="8">The sequence shown here is derived from an EMBL/GenBank/DDBJ whole genome shotgun (WGS) entry which is preliminary data.</text>
</comment>
<keyword evidence="5 7" id="KW-1133">Transmembrane helix</keyword>
<reference evidence="8" key="1">
    <citation type="journal article" date="2020" name="mSystems">
        <title>Genome- and Community-Level Interaction Insights into Carbon Utilization and Element Cycling Functions of Hydrothermarchaeota in Hydrothermal Sediment.</title>
        <authorList>
            <person name="Zhou Z."/>
            <person name="Liu Y."/>
            <person name="Xu W."/>
            <person name="Pan J."/>
            <person name="Luo Z.H."/>
            <person name="Li M."/>
        </authorList>
    </citation>
    <scope>NUCLEOTIDE SEQUENCE [LARGE SCALE GENOMIC DNA]</scope>
    <source>
        <strain evidence="8">SpSt-69</strain>
    </source>
</reference>
<evidence type="ECO:0000256" key="1">
    <source>
        <dbReference type="ARBA" id="ARBA00004651"/>
    </source>
</evidence>
<feature type="transmembrane region" description="Helical" evidence="7">
    <location>
        <begin position="395"/>
        <end position="415"/>
    </location>
</feature>
<feature type="transmembrane region" description="Helical" evidence="7">
    <location>
        <begin position="20"/>
        <end position="41"/>
    </location>
</feature>